<evidence type="ECO:0000313" key="1">
    <source>
        <dbReference type="EMBL" id="MFC5196222.1"/>
    </source>
</evidence>
<reference evidence="2" key="1">
    <citation type="journal article" date="2019" name="Int. J. Syst. Evol. Microbiol.">
        <title>The Global Catalogue of Microorganisms (GCM) 10K type strain sequencing project: providing services to taxonomists for standard genome sequencing and annotation.</title>
        <authorList>
            <consortium name="The Broad Institute Genomics Platform"/>
            <consortium name="The Broad Institute Genome Sequencing Center for Infectious Disease"/>
            <person name="Wu L."/>
            <person name="Ma J."/>
        </authorList>
    </citation>
    <scope>NUCLEOTIDE SEQUENCE [LARGE SCALE GENOMIC DNA]</scope>
    <source>
        <strain evidence="2">JCM 17978</strain>
    </source>
</reference>
<evidence type="ECO:0000313" key="2">
    <source>
        <dbReference type="Proteomes" id="UP001596162"/>
    </source>
</evidence>
<dbReference type="EMBL" id="JBHSLA010000005">
    <property type="protein sequence ID" value="MFC5196222.1"/>
    <property type="molecule type" value="Genomic_DNA"/>
</dbReference>
<comment type="caution">
    <text evidence="1">The sequence shown here is derived from an EMBL/GenBank/DDBJ whole genome shotgun (WGS) entry which is preliminary data.</text>
</comment>
<organism evidence="1 2">
    <name type="scientific">Bizionia hallyeonensis</name>
    <dbReference type="NCBI Taxonomy" id="1123757"/>
    <lineage>
        <taxon>Bacteria</taxon>
        <taxon>Pseudomonadati</taxon>
        <taxon>Bacteroidota</taxon>
        <taxon>Flavobacteriia</taxon>
        <taxon>Flavobacteriales</taxon>
        <taxon>Flavobacteriaceae</taxon>
        <taxon>Bizionia</taxon>
    </lineage>
</organism>
<dbReference type="PROSITE" id="PS51257">
    <property type="entry name" value="PROKAR_LIPOPROTEIN"/>
    <property type="match status" value="1"/>
</dbReference>
<protein>
    <submittedName>
        <fullName evidence="1">Uncharacterized protein</fullName>
    </submittedName>
</protein>
<name>A0ABW0C8C4_9FLAO</name>
<keyword evidence="2" id="KW-1185">Reference proteome</keyword>
<dbReference type="RefSeq" id="WP_376861518.1">
    <property type="nucleotide sequence ID" value="NZ_JBHSLA010000005.1"/>
</dbReference>
<proteinExistence type="predicted"/>
<gene>
    <name evidence="1" type="ORF">ACFPH8_12845</name>
</gene>
<sequence length="184" mass="20637">MKKIILSLIIVTALFTSCTKEQDPFLIGNQNIGMLTDSTKVADLEMIFPNDSIVKLSNTEAYMKEYSDIQIYDKAGNTLLVLSPVTTTDPKATISTVKVIDSRYKTEKGITTKSTFGDIEKQYKISSIQNTIKNVVVFVNEINAFFTIDKKELPASLQFDSNAKIEAIQIPETAKIKYFMIGWD</sequence>
<accession>A0ABW0C8C4</accession>
<dbReference type="Proteomes" id="UP001596162">
    <property type="component" value="Unassembled WGS sequence"/>
</dbReference>